<evidence type="ECO:0000313" key="1">
    <source>
        <dbReference type="EMBL" id="KAJ1368993.1"/>
    </source>
</evidence>
<protein>
    <submittedName>
        <fullName evidence="1">Uncharacterized protein</fullName>
    </submittedName>
</protein>
<dbReference type="Proteomes" id="UP001196413">
    <property type="component" value="Unassembled WGS sequence"/>
</dbReference>
<gene>
    <name evidence="1" type="ORF">KIN20_030356</name>
</gene>
<comment type="caution">
    <text evidence="1">The sequence shown here is derived from an EMBL/GenBank/DDBJ whole genome shotgun (WGS) entry which is preliminary data.</text>
</comment>
<accession>A0AAD5WGT8</accession>
<organism evidence="1 2">
    <name type="scientific">Parelaphostrongylus tenuis</name>
    <name type="common">Meningeal worm</name>
    <dbReference type="NCBI Taxonomy" id="148309"/>
    <lineage>
        <taxon>Eukaryota</taxon>
        <taxon>Metazoa</taxon>
        <taxon>Ecdysozoa</taxon>
        <taxon>Nematoda</taxon>
        <taxon>Chromadorea</taxon>
        <taxon>Rhabditida</taxon>
        <taxon>Rhabditina</taxon>
        <taxon>Rhabditomorpha</taxon>
        <taxon>Strongyloidea</taxon>
        <taxon>Metastrongylidae</taxon>
        <taxon>Parelaphostrongylus</taxon>
    </lineage>
</organism>
<dbReference type="AlphaFoldDB" id="A0AAD5WGT8"/>
<dbReference type="EMBL" id="JAHQIW010006372">
    <property type="protein sequence ID" value="KAJ1368993.1"/>
    <property type="molecule type" value="Genomic_DNA"/>
</dbReference>
<evidence type="ECO:0000313" key="2">
    <source>
        <dbReference type="Proteomes" id="UP001196413"/>
    </source>
</evidence>
<reference evidence="1" key="1">
    <citation type="submission" date="2021-06" db="EMBL/GenBank/DDBJ databases">
        <title>Parelaphostrongylus tenuis whole genome reference sequence.</title>
        <authorList>
            <person name="Garwood T.J."/>
            <person name="Larsen P.A."/>
            <person name="Fountain-Jones N.M."/>
            <person name="Garbe J.R."/>
            <person name="Macchietto M.G."/>
            <person name="Kania S.A."/>
            <person name="Gerhold R.W."/>
            <person name="Richards J.E."/>
            <person name="Wolf T.M."/>
        </authorList>
    </citation>
    <scope>NUCLEOTIDE SEQUENCE</scope>
    <source>
        <strain evidence="1">MNPRO001-30</strain>
        <tissue evidence="1">Meninges</tissue>
    </source>
</reference>
<keyword evidence="2" id="KW-1185">Reference proteome</keyword>
<sequence>MGDRLMRSIEDSVMASGVIVADGDDVIRALGPLLSPVSQLCLFKWFTLKLQLLRFLVFQLPEEAAQAFISRLAVRTVFDVLERQGRSALLPDPIISAILDQFNVTITYEPRLCKTILNSPTDAMNDIPMMDNGCVVVGDTVTGICINIRMRPRNVWQQ</sequence>
<proteinExistence type="predicted"/>
<name>A0AAD5WGT8_PARTN</name>